<dbReference type="Gene3D" id="3.90.120.10">
    <property type="entry name" value="DNA Methylase, subunit A, domain 2"/>
    <property type="match status" value="1"/>
</dbReference>
<dbReference type="PANTHER" id="PTHR10629">
    <property type="entry name" value="CYTOSINE-SPECIFIC METHYLTRANSFERASE"/>
    <property type="match status" value="1"/>
</dbReference>
<dbReference type="InterPro" id="IPR050390">
    <property type="entry name" value="C5-Methyltransferase"/>
</dbReference>
<name>A0AAW9DAD8_9BACT</name>
<evidence type="ECO:0000313" key="9">
    <source>
        <dbReference type="EMBL" id="MDX4069170.1"/>
    </source>
</evidence>
<comment type="caution">
    <text evidence="9">The sequence shown here is derived from an EMBL/GenBank/DDBJ whole genome shotgun (WGS) entry which is preliminary data.</text>
</comment>
<dbReference type="PANTHER" id="PTHR10629:SF52">
    <property type="entry name" value="DNA (CYTOSINE-5)-METHYLTRANSFERASE 1"/>
    <property type="match status" value="1"/>
</dbReference>
<feature type="active site" evidence="6">
    <location>
        <position position="98"/>
    </location>
</feature>
<evidence type="ECO:0000313" key="10">
    <source>
        <dbReference type="Proteomes" id="UP001283691"/>
    </source>
</evidence>
<keyword evidence="4" id="KW-0680">Restriction system</keyword>
<evidence type="ECO:0000256" key="4">
    <source>
        <dbReference type="ARBA" id="ARBA00022747"/>
    </source>
</evidence>
<comment type="similarity">
    <text evidence="6 7">Belongs to the class I-like SAM-binding methyltransferase superfamily. C5-methyltransferase family.</text>
</comment>
<organism evidence="9 10">
    <name type="scientific">Aliarcobacter skirrowii</name>
    <dbReference type="NCBI Taxonomy" id="28200"/>
    <lineage>
        <taxon>Bacteria</taxon>
        <taxon>Pseudomonadati</taxon>
        <taxon>Campylobacterota</taxon>
        <taxon>Epsilonproteobacteria</taxon>
        <taxon>Campylobacterales</taxon>
        <taxon>Arcobacteraceae</taxon>
        <taxon>Aliarcobacter</taxon>
    </lineage>
</organism>
<dbReference type="GO" id="GO:0032259">
    <property type="term" value="P:methylation"/>
    <property type="evidence" value="ECO:0007669"/>
    <property type="project" value="UniProtKB-KW"/>
</dbReference>
<dbReference type="GO" id="GO:0003886">
    <property type="term" value="F:DNA (cytosine-5-)-methyltransferase activity"/>
    <property type="evidence" value="ECO:0007669"/>
    <property type="project" value="UniProtKB-EC"/>
</dbReference>
<dbReference type="RefSeq" id="WP_319047924.1">
    <property type="nucleotide sequence ID" value="NZ_JAUQUR010000002.1"/>
</dbReference>
<reference evidence="9" key="1">
    <citation type="journal article" date="2023" name="Front. Microbiol.">
        <title>Genomic diversity and taxonomic marker for Arcobacter species.</title>
        <authorList>
            <person name="Zhou G."/>
            <person name="Gu Y."/>
            <person name="Wang H."/>
            <person name="Chen X."/>
            <person name="Zhang X."/>
            <person name="Shao Z."/>
            <person name="Yan X."/>
            <person name="Zhang J."/>
            <person name="Zhang M."/>
        </authorList>
    </citation>
    <scope>NUCLEOTIDE SEQUENCE</scope>
    <source>
        <strain evidence="9">BJSY19SF1-2</strain>
    </source>
</reference>
<dbReference type="GO" id="GO:0044027">
    <property type="term" value="P:negative regulation of gene expression via chromosomal CpG island methylation"/>
    <property type="evidence" value="ECO:0007669"/>
    <property type="project" value="TreeGrafter"/>
</dbReference>
<dbReference type="EMBL" id="JAUQUR010000002">
    <property type="protein sequence ID" value="MDX4069170.1"/>
    <property type="molecule type" value="Genomic_DNA"/>
</dbReference>
<dbReference type="GO" id="GO:0009307">
    <property type="term" value="P:DNA restriction-modification system"/>
    <property type="evidence" value="ECO:0007669"/>
    <property type="project" value="UniProtKB-KW"/>
</dbReference>
<protein>
    <recommendedName>
        <fullName evidence="8">Cytosine-specific methyltransferase</fullName>
        <ecNumber evidence="8">2.1.1.37</ecNumber>
    </recommendedName>
</protein>
<evidence type="ECO:0000256" key="7">
    <source>
        <dbReference type="RuleBase" id="RU000416"/>
    </source>
</evidence>
<dbReference type="GO" id="GO:0003677">
    <property type="term" value="F:DNA binding"/>
    <property type="evidence" value="ECO:0007669"/>
    <property type="project" value="TreeGrafter"/>
</dbReference>
<evidence type="ECO:0000256" key="3">
    <source>
        <dbReference type="ARBA" id="ARBA00022691"/>
    </source>
</evidence>
<dbReference type="InterPro" id="IPR018117">
    <property type="entry name" value="C5_DNA_meth_AS"/>
</dbReference>
<evidence type="ECO:0000256" key="2">
    <source>
        <dbReference type="ARBA" id="ARBA00022679"/>
    </source>
</evidence>
<dbReference type="InterPro" id="IPR001525">
    <property type="entry name" value="C5_MeTfrase"/>
</dbReference>
<accession>A0AAW9DAD8</accession>
<evidence type="ECO:0000256" key="5">
    <source>
        <dbReference type="ARBA" id="ARBA00047422"/>
    </source>
</evidence>
<keyword evidence="1 6" id="KW-0489">Methyltransferase</keyword>
<dbReference type="Gene3D" id="3.40.50.150">
    <property type="entry name" value="Vaccinia Virus protein VP39"/>
    <property type="match status" value="1"/>
</dbReference>
<comment type="catalytic activity">
    <reaction evidence="5 8">
        <text>a 2'-deoxycytidine in DNA + S-adenosyl-L-methionine = a 5-methyl-2'-deoxycytidine in DNA + S-adenosyl-L-homocysteine + H(+)</text>
        <dbReference type="Rhea" id="RHEA:13681"/>
        <dbReference type="Rhea" id="RHEA-COMP:11369"/>
        <dbReference type="Rhea" id="RHEA-COMP:11370"/>
        <dbReference type="ChEBI" id="CHEBI:15378"/>
        <dbReference type="ChEBI" id="CHEBI:57856"/>
        <dbReference type="ChEBI" id="CHEBI:59789"/>
        <dbReference type="ChEBI" id="CHEBI:85452"/>
        <dbReference type="ChEBI" id="CHEBI:85454"/>
        <dbReference type="EC" id="2.1.1.37"/>
    </reaction>
</comment>
<dbReference type="AlphaFoldDB" id="A0AAW9DAD8"/>
<dbReference type="Proteomes" id="UP001283691">
    <property type="component" value="Unassembled WGS sequence"/>
</dbReference>
<evidence type="ECO:0000256" key="8">
    <source>
        <dbReference type="RuleBase" id="RU000417"/>
    </source>
</evidence>
<dbReference type="PRINTS" id="PR00105">
    <property type="entry name" value="C5METTRFRASE"/>
</dbReference>
<dbReference type="PROSITE" id="PS00094">
    <property type="entry name" value="C5_MTASE_1"/>
    <property type="match status" value="1"/>
</dbReference>
<proteinExistence type="inferred from homology"/>
<dbReference type="Pfam" id="PF00145">
    <property type="entry name" value="DNA_methylase"/>
    <property type="match status" value="1"/>
</dbReference>
<gene>
    <name evidence="9" type="ORF">Q6A80_05455</name>
</gene>
<keyword evidence="2 6" id="KW-0808">Transferase</keyword>
<dbReference type="EC" id="2.1.1.37" evidence="8"/>
<dbReference type="InterPro" id="IPR029063">
    <property type="entry name" value="SAM-dependent_MTases_sf"/>
</dbReference>
<reference evidence="9" key="2">
    <citation type="submission" date="2023-07" db="EMBL/GenBank/DDBJ databases">
        <authorList>
            <person name="Zhang M."/>
            <person name="Zhou G."/>
        </authorList>
    </citation>
    <scope>NUCLEOTIDE SEQUENCE</scope>
    <source>
        <strain evidence="9">BJSY19SF1-2</strain>
    </source>
</reference>
<dbReference type="SUPFAM" id="SSF53335">
    <property type="entry name" value="S-adenosyl-L-methionine-dependent methyltransferases"/>
    <property type="match status" value="1"/>
</dbReference>
<keyword evidence="3 6" id="KW-0949">S-adenosyl-L-methionine</keyword>
<sequence length="380" mass="42618">MENKRNKINALDLFAGAGGFSVGMEKSGLNVVAAVEFNPKIAETYKYNHLNTELIVDDIMNIAASNKDPLSEISQRNIKEIFDNKSCTCDVIFGGPPCQGFSMSGYRIRNKTPFLEDKRNLLFKEFIRMVKYLNPKVFVIENVPGILNYDDGSVKGEIFLAFKKLGYDIEAKVLCAADYGVPQLRNRAFFIGNRIGIDSNELFPEQTHIKENYITISDAISDIPSLNAGENFGELEYTKNHGLTEYQSRLRGDNKILYNHSSTKHKNETLKILSMIKQGQTMKDLPENLRTKSVHSGAYGRMEENKPAYTLTTRLNTPSVGRITHPTQDRTITPREAARIQSFPDSFKFIGDITSIGMQIGNAVPPVLAEAIGNKIIKYL</sequence>
<evidence type="ECO:0000256" key="6">
    <source>
        <dbReference type="PROSITE-ProRule" id="PRU01016"/>
    </source>
</evidence>
<evidence type="ECO:0000256" key="1">
    <source>
        <dbReference type="ARBA" id="ARBA00022603"/>
    </source>
</evidence>
<dbReference type="PROSITE" id="PS51679">
    <property type="entry name" value="SAM_MT_C5"/>
    <property type="match status" value="1"/>
</dbReference>
<dbReference type="NCBIfam" id="TIGR00675">
    <property type="entry name" value="dcm"/>
    <property type="match status" value="1"/>
</dbReference>